<accession>A0A2K8N9W7</accession>
<feature type="region of interest" description="Disordered" evidence="1">
    <location>
        <begin position="1"/>
        <end position="21"/>
    </location>
</feature>
<evidence type="ECO:0000256" key="1">
    <source>
        <dbReference type="SAM" id="MobiDB-lite"/>
    </source>
</evidence>
<reference evidence="3" key="1">
    <citation type="submission" date="2017-11" db="EMBL/GenBank/DDBJ databases">
        <title>Complete Genome Sequence of Kyrpidia sp. Strain EA-1, a thermophilic, hydrogen-oxidizing Bacterium, isolated from the Azores.</title>
        <authorList>
            <person name="Reiner J.E."/>
            <person name="Lapp C.J."/>
            <person name="Bunk B."/>
            <person name="Gescher J."/>
        </authorList>
    </citation>
    <scope>NUCLEOTIDE SEQUENCE [LARGE SCALE GENOMIC DNA]</scope>
    <source>
        <strain evidence="3">EA-1</strain>
    </source>
</reference>
<evidence type="ECO:0000313" key="2">
    <source>
        <dbReference type="EMBL" id="ATY86138.1"/>
    </source>
</evidence>
<name>A0A2K8N9W7_9BACL</name>
<keyword evidence="3" id="KW-1185">Reference proteome</keyword>
<protein>
    <submittedName>
        <fullName evidence="2">Uncharacterized protein</fullName>
    </submittedName>
</protein>
<organism evidence="2 3">
    <name type="scientific">Kyrpidia spormannii</name>
    <dbReference type="NCBI Taxonomy" id="2055160"/>
    <lineage>
        <taxon>Bacteria</taxon>
        <taxon>Bacillati</taxon>
        <taxon>Bacillota</taxon>
        <taxon>Bacilli</taxon>
        <taxon>Bacillales</taxon>
        <taxon>Alicyclobacillaceae</taxon>
        <taxon>Kyrpidia</taxon>
    </lineage>
</organism>
<dbReference type="Proteomes" id="UP000231932">
    <property type="component" value="Chromosome"/>
</dbReference>
<dbReference type="KEGG" id="kyr:CVV65_15390"/>
<dbReference type="AlphaFoldDB" id="A0A2K8N9W7"/>
<evidence type="ECO:0000313" key="3">
    <source>
        <dbReference type="Proteomes" id="UP000231932"/>
    </source>
</evidence>
<gene>
    <name evidence="2" type="ORF">CVV65_15390</name>
</gene>
<dbReference type="EMBL" id="CP024955">
    <property type="protein sequence ID" value="ATY86138.1"/>
    <property type="molecule type" value="Genomic_DNA"/>
</dbReference>
<sequence length="66" mass="7091">MGSSNYAPHKKVDFHSTLPNPLIPMYNEDEPVGRPFPSIPVTVCGVRGAAGSGRMSDPVSREVYSS</sequence>
<proteinExistence type="predicted"/>